<protein>
    <submittedName>
        <fullName evidence="1">Uncharacterized protein</fullName>
    </submittedName>
</protein>
<reference evidence="1" key="2">
    <citation type="journal article" date="2015" name="Data Brief">
        <title>Shoot transcriptome of the giant reed, Arundo donax.</title>
        <authorList>
            <person name="Barrero R.A."/>
            <person name="Guerrero F.D."/>
            <person name="Moolhuijzen P."/>
            <person name="Goolsby J.A."/>
            <person name="Tidwell J."/>
            <person name="Bellgard S.E."/>
            <person name="Bellgard M.I."/>
        </authorList>
    </citation>
    <scope>NUCLEOTIDE SEQUENCE</scope>
    <source>
        <tissue evidence="1">Shoot tissue taken approximately 20 cm above the soil surface</tissue>
    </source>
</reference>
<sequence length="49" mass="5728">MYVLMTCNYKLKVDYTDVKGVYIYMYKCGVNQTLTASFKYVSGSKRHCI</sequence>
<organism evidence="1">
    <name type="scientific">Arundo donax</name>
    <name type="common">Giant reed</name>
    <name type="synonym">Donax arundinaceus</name>
    <dbReference type="NCBI Taxonomy" id="35708"/>
    <lineage>
        <taxon>Eukaryota</taxon>
        <taxon>Viridiplantae</taxon>
        <taxon>Streptophyta</taxon>
        <taxon>Embryophyta</taxon>
        <taxon>Tracheophyta</taxon>
        <taxon>Spermatophyta</taxon>
        <taxon>Magnoliopsida</taxon>
        <taxon>Liliopsida</taxon>
        <taxon>Poales</taxon>
        <taxon>Poaceae</taxon>
        <taxon>PACMAD clade</taxon>
        <taxon>Arundinoideae</taxon>
        <taxon>Arundineae</taxon>
        <taxon>Arundo</taxon>
    </lineage>
</organism>
<name>A0A0A9GJM8_ARUDO</name>
<dbReference type="AlphaFoldDB" id="A0A0A9GJM8"/>
<dbReference type="EMBL" id="GBRH01173224">
    <property type="protein sequence ID" value="JAE24672.1"/>
    <property type="molecule type" value="Transcribed_RNA"/>
</dbReference>
<accession>A0A0A9GJM8</accession>
<reference evidence="1" key="1">
    <citation type="submission" date="2014-09" db="EMBL/GenBank/DDBJ databases">
        <authorList>
            <person name="Magalhaes I.L.F."/>
            <person name="Oliveira U."/>
            <person name="Santos F.R."/>
            <person name="Vidigal T.H.D.A."/>
            <person name="Brescovit A.D."/>
            <person name="Santos A.J."/>
        </authorList>
    </citation>
    <scope>NUCLEOTIDE SEQUENCE</scope>
    <source>
        <tissue evidence="1">Shoot tissue taken approximately 20 cm above the soil surface</tissue>
    </source>
</reference>
<proteinExistence type="predicted"/>
<evidence type="ECO:0000313" key="1">
    <source>
        <dbReference type="EMBL" id="JAE24672.1"/>
    </source>
</evidence>